<dbReference type="SUPFAM" id="SSF51726">
    <property type="entry name" value="UROD/MetE-like"/>
    <property type="match status" value="1"/>
</dbReference>
<accession>A0A5Q5BME9</accession>
<reference evidence="1" key="1">
    <citation type="submission" date="2006-06" db="EMBL/GenBank/DDBJ databases">
        <title>Complete sequence of chromosome of Mycobacterium sp. MCS.</title>
        <authorList>
            <consortium name="US DOE Joint Genome Institute"/>
            <person name="Copeland A."/>
            <person name="Lucas S."/>
            <person name="Lapidus A."/>
            <person name="Barry K."/>
            <person name="Detter J.C."/>
            <person name="Glavina del Rio T."/>
            <person name="Hammon N."/>
            <person name="Israni S."/>
            <person name="Dalin E."/>
            <person name="Tice H."/>
            <person name="Pitluck S."/>
            <person name="Martinez M."/>
            <person name="Schmutz J."/>
            <person name="Larimer F."/>
            <person name="Land M."/>
            <person name="Hauser L."/>
            <person name="Kyrpides N."/>
            <person name="Kim E."/>
            <person name="Miller C.D."/>
            <person name="Hughes J.E."/>
            <person name="Anderson A.J."/>
            <person name="Sims R.C."/>
            <person name="Richardson P."/>
        </authorList>
    </citation>
    <scope>NUCLEOTIDE SEQUENCE [LARGE SCALE GENOMIC DNA]</scope>
    <source>
        <strain evidence="1">MCS</strain>
    </source>
</reference>
<dbReference type="EMBL" id="CP000384">
    <property type="protein sequence ID" value="ABG09594.1"/>
    <property type="molecule type" value="Genomic_DNA"/>
</dbReference>
<protein>
    <submittedName>
        <fullName evidence="1">Uncharacterized protein</fullName>
    </submittedName>
</protein>
<dbReference type="AlphaFoldDB" id="A0A5Q5BME9"/>
<proteinExistence type="predicted"/>
<sequence length="365" mass="40044">MSCSDFVRRTGDLIMTDHEDPRFYLTGSINVPGVEDAFRLVGAHLQPGVTRVPDGEPGDRANWVLTQAGHFLDNPTLDIVDGRARIRPGVSVEFPAVDYHSVAAESYALFRAARDRGVLAPDSRFLVSIPTPFNAVNSFAEFDSRVEIAFAYEQRLRESVEAVQEAVPPRDLAIQWDLPTELATVEGWFDNPYGGLEPIFAATARLAHWVHEDAELTFHLCYGDSKFGASPFMGDPPDEEAAARGGRHVLPRDARAIVTLANGLSRHVQRRIDAIQAATVAAWTRRAHWQPLADLALEPGTEIYLGLVHAEDGADGARARSALAREFLPEFGLSTECGLGRHSTEQLAAVLAAWQNLTTREFVPA</sequence>
<name>A0A5Q5BME9_MYCSS</name>
<dbReference type="KEGG" id="mmc:Mmcs_3487"/>
<dbReference type="InterPro" id="IPR038071">
    <property type="entry name" value="UROD/MetE-like_sf"/>
</dbReference>
<evidence type="ECO:0000313" key="1">
    <source>
        <dbReference type="EMBL" id="ABG09594.1"/>
    </source>
</evidence>
<gene>
    <name evidence="1" type="ordered locus">Mmcs_3487</name>
</gene>
<organism evidence="1">
    <name type="scientific">Mycobacterium sp. (strain MCS)</name>
    <dbReference type="NCBI Taxonomy" id="164756"/>
    <lineage>
        <taxon>Bacteria</taxon>
        <taxon>Bacillati</taxon>
        <taxon>Actinomycetota</taxon>
        <taxon>Actinomycetes</taxon>
        <taxon>Mycobacteriales</taxon>
        <taxon>Mycobacteriaceae</taxon>
        <taxon>Mycobacterium</taxon>
    </lineage>
</organism>